<dbReference type="InterPro" id="IPR057915">
    <property type="entry name" value="P2_C"/>
</dbReference>
<evidence type="ECO:0000313" key="3">
    <source>
        <dbReference type="EMBL" id="EAT13377.1"/>
    </source>
</evidence>
<sequence length="276" mass="30226">MSALNLKLNSFSGVGAGQTASLVVANGPFYQDIYLKFSGSIAELEAVTVKLNTVELFTLSGTQIRMIDSYYGNTTTAGYYRLPLSCAHVKDLERRVQTGLPTFNGDNLVIEVKIAAGATAPTLEAFAEVRNNPMSRPFVRRILPFTIPAAGAGESQFTSFTKGPRIMAAHFKKADMDNLVVERDKQTLFEMDKAANNMVLKDCDRMPQSDYFHFDPTRHDQPIKEAMVTGTAQDLAFKVNVGSAGNIPVLFDVLDADPRLVVAPQTPAAKTRRRKA</sequence>
<dbReference type="InterPro" id="IPR053751">
    <property type="entry name" value="Viral_Major_Capsid_sf"/>
</dbReference>
<dbReference type="HOGENOM" id="CLU_084170_0_0_6"/>
<dbReference type="OrthoDB" id="6194061at2"/>
<dbReference type="EMBL" id="AAQH01000002">
    <property type="protein sequence ID" value="EAT13377.1"/>
    <property type="molecule type" value="Genomic_DNA"/>
</dbReference>
<dbReference type="InterPro" id="IPR041377">
    <property type="entry name" value="P2_N"/>
</dbReference>
<dbReference type="Gene3D" id="2.60.120.730">
    <property type="match status" value="2"/>
</dbReference>
<dbReference type="RefSeq" id="WP_007017761.1">
    <property type="nucleotide sequence ID" value="NZ_CH724114.1"/>
</dbReference>
<protein>
    <submittedName>
        <fullName evidence="3">Outer membrane receptor protein</fullName>
    </submittedName>
</protein>
<evidence type="ECO:0000259" key="2">
    <source>
        <dbReference type="Pfam" id="PF25513"/>
    </source>
</evidence>
<dbReference type="Pfam" id="PF25513">
    <property type="entry name" value="P2_C"/>
    <property type="match status" value="1"/>
</dbReference>
<accession>Q1N4Q1</accession>
<dbReference type="Proteomes" id="UP000004263">
    <property type="component" value="Unassembled WGS sequence"/>
</dbReference>
<feature type="domain" description="Viral coat protein P2 C-terminal" evidence="2">
    <location>
        <begin position="139"/>
        <end position="256"/>
    </location>
</feature>
<feature type="domain" description="Viral coat protein P2 N-terminal" evidence="1">
    <location>
        <begin position="6"/>
        <end position="129"/>
    </location>
</feature>
<dbReference type="STRING" id="207949.RED65_01415"/>
<gene>
    <name evidence="3" type="ORF">RED65_01415</name>
</gene>
<evidence type="ECO:0000259" key="1">
    <source>
        <dbReference type="Pfam" id="PF18628"/>
    </source>
</evidence>
<organism evidence="3 4">
    <name type="scientific">Bermanella marisrubri</name>
    <dbReference type="NCBI Taxonomy" id="207949"/>
    <lineage>
        <taxon>Bacteria</taxon>
        <taxon>Pseudomonadati</taxon>
        <taxon>Pseudomonadota</taxon>
        <taxon>Gammaproteobacteria</taxon>
        <taxon>Oceanospirillales</taxon>
        <taxon>Oceanospirillaceae</taxon>
        <taxon>Bermanella</taxon>
    </lineage>
</organism>
<dbReference type="Pfam" id="PF18628">
    <property type="entry name" value="P2_N"/>
    <property type="match status" value="1"/>
</dbReference>
<comment type="caution">
    <text evidence="3">The sequence shown here is derived from an EMBL/GenBank/DDBJ whole genome shotgun (WGS) entry which is preliminary data.</text>
</comment>
<dbReference type="AlphaFoldDB" id="Q1N4Q1"/>
<keyword evidence="3" id="KW-0675">Receptor</keyword>
<proteinExistence type="predicted"/>
<reference evidence="3 4" key="1">
    <citation type="submission" date="2006-03" db="EMBL/GenBank/DDBJ databases">
        <authorList>
            <person name="Pinhassi J."/>
            <person name="Pedros-Alio C."/>
            <person name="Ferriera S."/>
            <person name="Johnson J."/>
            <person name="Kravitz S."/>
            <person name="Halpern A."/>
            <person name="Remington K."/>
            <person name="Beeson K."/>
            <person name="Tran B."/>
            <person name="Rogers Y.-H."/>
            <person name="Friedman R."/>
            <person name="Venter J.C."/>
        </authorList>
    </citation>
    <scope>NUCLEOTIDE SEQUENCE [LARGE SCALE GENOMIC DNA]</scope>
    <source>
        <strain evidence="3 4">RED65</strain>
    </source>
</reference>
<keyword evidence="4" id="KW-1185">Reference proteome</keyword>
<evidence type="ECO:0000313" key="4">
    <source>
        <dbReference type="Proteomes" id="UP000004263"/>
    </source>
</evidence>
<name>Q1N4Q1_9GAMM</name>